<dbReference type="Gene3D" id="1.20.1280.50">
    <property type="match status" value="1"/>
</dbReference>
<dbReference type="Proteomes" id="UP000613177">
    <property type="component" value="Unassembled WGS sequence"/>
</dbReference>
<proteinExistence type="predicted"/>
<dbReference type="Pfam" id="PF12937">
    <property type="entry name" value="F-box-like"/>
    <property type="match status" value="1"/>
</dbReference>
<sequence>MSSLPYEILTRTFHHLKTKDLLQCQLTDRQWYKVSSSHLYSNIIINTEEKALAYVRTISNSSQLGKYLNIIKFEDMFESSSVSLMFDHLGLLEAVIQYCPNITKIDSYNQDFRFWCRLMYAATQGQLLHLNSLPMSDTDVPAYGTLCNQINQFKKLELLYLNYPSDKYLSYFDGLIDKCQHLKELIFDLDISEILQPNEPEQKIRPRPDIRTFRCNLRLINTERQMEYVMHKFPKLESLEVDYESNITTNCSGPTLIKFIQYAISLPYFNIRFDVSEEDQANIWIEFMKTRNGCKNVSINWSHHPRDSWHNLRLCAEGGISLVFPSSNRGAEPPHVRFLSEAGGSVCSLKVIKPNRVFRITGEDSTTIDWILDIIQLCPLVEGIILCNPSPISPSCRTSKYHSVKKLTLTEVYYTDFNNVLDCLSLNLPNLCKLYLGFGYTDNKNTDPIIINMPHSSLDFITWYDEKTKYDYIRNGDVYIKLKTDGGLRYYSGNKHTLLPVDESRYLLATKNIRFDITCKGLKELGRGQLHPHAANWIF</sequence>
<dbReference type="InterPro" id="IPR001810">
    <property type="entry name" value="F-box_dom"/>
</dbReference>
<dbReference type="PROSITE" id="PS50181">
    <property type="entry name" value="FBOX"/>
    <property type="match status" value="1"/>
</dbReference>
<gene>
    <name evidence="2" type="ORF">INT48_006936</name>
</gene>
<keyword evidence="3" id="KW-1185">Reference proteome</keyword>
<reference evidence="2" key="1">
    <citation type="submission" date="2021-01" db="EMBL/GenBank/DDBJ databases">
        <title>Metabolic potential, ecology and presence of endohyphal bacteria is reflected in genomic diversity of Mucoromycotina.</title>
        <authorList>
            <person name="Muszewska A."/>
            <person name="Okrasinska A."/>
            <person name="Steczkiewicz K."/>
            <person name="Drgas O."/>
            <person name="Orlowska M."/>
            <person name="Perlinska-Lenart U."/>
            <person name="Aleksandrzak-Piekarczyk T."/>
            <person name="Szatraj K."/>
            <person name="Zielenkiewicz U."/>
            <person name="Pilsyk S."/>
            <person name="Malc E."/>
            <person name="Mieczkowski P."/>
            <person name="Kruszewska J.S."/>
            <person name="Biernat P."/>
            <person name="Pawlowska J."/>
        </authorList>
    </citation>
    <scope>NUCLEOTIDE SEQUENCE</scope>
    <source>
        <strain evidence="2">WA0000018081</strain>
    </source>
</reference>
<evidence type="ECO:0000313" key="3">
    <source>
        <dbReference type="Proteomes" id="UP000613177"/>
    </source>
</evidence>
<dbReference type="OrthoDB" id="2253872at2759"/>
<organism evidence="2 3">
    <name type="scientific">Thamnidium elegans</name>
    <dbReference type="NCBI Taxonomy" id="101142"/>
    <lineage>
        <taxon>Eukaryota</taxon>
        <taxon>Fungi</taxon>
        <taxon>Fungi incertae sedis</taxon>
        <taxon>Mucoromycota</taxon>
        <taxon>Mucoromycotina</taxon>
        <taxon>Mucoromycetes</taxon>
        <taxon>Mucorales</taxon>
        <taxon>Mucorineae</taxon>
        <taxon>Mucoraceae</taxon>
        <taxon>Thamnidium</taxon>
    </lineage>
</organism>
<feature type="domain" description="F-box" evidence="1">
    <location>
        <begin position="1"/>
        <end position="43"/>
    </location>
</feature>
<name>A0A8H7VZ48_9FUNG</name>
<dbReference type="AlphaFoldDB" id="A0A8H7VZ48"/>
<evidence type="ECO:0000313" key="2">
    <source>
        <dbReference type="EMBL" id="KAG2236752.1"/>
    </source>
</evidence>
<dbReference type="InterPro" id="IPR036047">
    <property type="entry name" value="F-box-like_dom_sf"/>
</dbReference>
<dbReference type="EMBL" id="JAEPRE010000013">
    <property type="protein sequence ID" value="KAG2236752.1"/>
    <property type="molecule type" value="Genomic_DNA"/>
</dbReference>
<accession>A0A8H7VZ48</accession>
<dbReference type="SUPFAM" id="SSF81383">
    <property type="entry name" value="F-box domain"/>
    <property type="match status" value="1"/>
</dbReference>
<evidence type="ECO:0000259" key="1">
    <source>
        <dbReference type="PROSITE" id="PS50181"/>
    </source>
</evidence>
<protein>
    <recommendedName>
        <fullName evidence="1">F-box domain-containing protein</fullName>
    </recommendedName>
</protein>
<comment type="caution">
    <text evidence="2">The sequence shown here is derived from an EMBL/GenBank/DDBJ whole genome shotgun (WGS) entry which is preliminary data.</text>
</comment>
<dbReference type="CDD" id="cd09917">
    <property type="entry name" value="F-box_SF"/>
    <property type="match status" value="1"/>
</dbReference>